<keyword evidence="1" id="KW-0732">Signal</keyword>
<dbReference type="PROSITE" id="PS51257">
    <property type="entry name" value="PROKAR_LIPOPROTEIN"/>
    <property type="match status" value="1"/>
</dbReference>
<protein>
    <submittedName>
        <fullName evidence="2">Uncharacterized protein</fullName>
    </submittedName>
</protein>
<proteinExistence type="predicted"/>
<dbReference type="AlphaFoldDB" id="A0A1M6GMZ4"/>
<dbReference type="EMBL" id="FQYR01000003">
    <property type="protein sequence ID" value="SHJ11347.1"/>
    <property type="molecule type" value="Genomic_DNA"/>
</dbReference>
<evidence type="ECO:0000256" key="1">
    <source>
        <dbReference type="SAM" id="SignalP"/>
    </source>
</evidence>
<evidence type="ECO:0000313" key="3">
    <source>
        <dbReference type="Proteomes" id="UP000184510"/>
    </source>
</evidence>
<dbReference type="InParanoid" id="A0A1M6GMZ4"/>
<feature type="chain" id="PRO_5013178119" evidence="1">
    <location>
        <begin position="25"/>
        <end position="103"/>
    </location>
</feature>
<dbReference type="RefSeq" id="WP_143158602.1">
    <property type="nucleotide sequence ID" value="NZ_FQYR01000003.1"/>
</dbReference>
<name>A0A1M6GMZ4_9BACT</name>
<keyword evidence="3" id="KW-1185">Reference proteome</keyword>
<gene>
    <name evidence="2" type="ORF">SAMN02745181_1214</name>
</gene>
<dbReference type="Proteomes" id="UP000184510">
    <property type="component" value="Unassembled WGS sequence"/>
</dbReference>
<sequence length="103" mass="11458">MKLSPIIALALFVASCASPSIENAGSCACADHFNSLQTSDQGTADARRHVRDNGFRILRYDMPGIRSGYWVDYYRPFRHFGIEESNEYFASLVIGLPKAGVLR</sequence>
<dbReference type="STRING" id="1123071.SAMN02745181_1214"/>
<reference evidence="2 3" key="1">
    <citation type="submission" date="2016-11" db="EMBL/GenBank/DDBJ databases">
        <authorList>
            <person name="Jaros S."/>
            <person name="Januszkiewicz K."/>
            <person name="Wedrychowicz H."/>
        </authorList>
    </citation>
    <scope>NUCLEOTIDE SEQUENCE [LARGE SCALE GENOMIC DNA]</scope>
    <source>
        <strain evidence="2 3">DSM 18772</strain>
    </source>
</reference>
<organism evidence="2 3">
    <name type="scientific">Rubritalea squalenifaciens DSM 18772</name>
    <dbReference type="NCBI Taxonomy" id="1123071"/>
    <lineage>
        <taxon>Bacteria</taxon>
        <taxon>Pseudomonadati</taxon>
        <taxon>Verrucomicrobiota</taxon>
        <taxon>Verrucomicrobiia</taxon>
        <taxon>Verrucomicrobiales</taxon>
        <taxon>Rubritaleaceae</taxon>
        <taxon>Rubritalea</taxon>
    </lineage>
</organism>
<evidence type="ECO:0000313" key="2">
    <source>
        <dbReference type="EMBL" id="SHJ11347.1"/>
    </source>
</evidence>
<feature type="signal peptide" evidence="1">
    <location>
        <begin position="1"/>
        <end position="24"/>
    </location>
</feature>
<accession>A0A1M6GMZ4</accession>